<dbReference type="SUPFAM" id="SSF81383">
    <property type="entry name" value="F-box domain"/>
    <property type="match status" value="1"/>
</dbReference>
<dbReference type="Pfam" id="PF00646">
    <property type="entry name" value="F-box"/>
    <property type="match status" value="1"/>
</dbReference>
<keyword evidence="3" id="KW-1185">Reference proteome</keyword>
<dbReference type="SUPFAM" id="SSF52047">
    <property type="entry name" value="RNI-like"/>
    <property type="match status" value="1"/>
</dbReference>
<name>A0A6D2K5D5_9BRAS</name>
<dbReference type="OrthoDB" id="594804at2759"/>
<dbReference type="InterPro" id="IPR006566">
    <property type="entry name" value="FBD"/>
</dbReference>
<dbReference type="EMBL" id="CACVBM020001385">
    <property type="protein sequence ID" value="CAA7048282.1"/>
    <property type="molecule type" value="Genomic_DNA"/>
</dbReference>
<dbReference type="PANTHER" id="PTHR31900:SF33">
    <property type="entry name" value="PROTEIN WITH RNI-LIKE_FBD-LIKE DOMAIN"/>
    <property type="match status" value="1"/>
</dbReference>
<proteinExistence type="predicted"/>
<dbReference type="Pfam" id="PF24758">
    <property type="entry name" value="LRR_At5g56370"/>
    <property type="match status" value="1"/>
</dbReference>
<accession>A0A6D2K5D5</accession>
<dbReference type="SMART" id="SM00256">
    <property type="entry name" value="FBOX"/>
    <property type="match status" value="1"/>
</dbReference>
<dbReference type="InterPro" id="IPR053781">
    <property type="entry name" value="F-box_AtFBL13-like"/>
</dbReference>
<dbReference type="InterPro" id="IPR001810">
    <property type="entry name" value="F-box_dom"/>
</dbReference>
<dbReference type="CDD" id="cd22160">
    <property type="entry name" value="F-box_AtFBL13-like"/>
    <property type="match status" value="1"/>
</dbReference>
<evidence type="ECO:0000313" key="2">
    <source>
        <dbReference type="EMBL" id="CAA7048282.1"/>
    </source>
</evidence>
<evidence type="ECO:0000313" key="3">
    <source>
        <dbReference type="Proteomes" id="UP000467841"/>
    </source>
</evidence>
<comment type="caution">
    <text evidence="2">The sequence shown here is derived from an EMBL/GenBank/DDBJ whole genome shotgun (WGS) entry which is preliminary data.</text>
</comment>
<dbReference type="PANTHER" id="PTHR31900">
    <property type="entry name" value="F-BOX/RNI SUPERFAMILY PROTEIN-RELATED"/>
    <property type="match status" value="1"/>
</dbReference>
<gene>
    <name evidence="2" type="ORF">MERR_LOCUS35517</name>
</gene>
<dbReference type="SMART" id="SM00579">
    <property type="entry name" value="FBD"/>
    <property type="match status" value="1"/>
</dbReference>
<dbReference type="InterPro" id="IPR050232">
    <property type="entry name" value="FBL13/AtMIF1-like"/>
</dbReference>
<dbReference type="Gene3D" id="1.20.1280.50">
    <property type="match status" value="1"/>
</dbReference>
<feature type="domain" description="F-box" evidence="1">
    <location>
        <begin position="14"/>
        <end position="50"/>
    </location>
</feature>
<dbReference type="AlphaFoldDB" id="A0A6D2K5D5"/>
<protein>
    <recommendedName>
        <fullName evidence="1">F-box domain-containing protein</fullName>
    </recommendedName>
</protein>
<dbReference type="InterPro" id="IPR036047">
    <property type="entry name" value="F-box-like_dom_sf"/>
</dbReference>
<dbReference type="Pfam" id="PF08387">
    <property type="entry name" value="FBD"/>
    <property type="match status" value="1"/>
</dbReference>
<organism evidence="2 3">
    <name type="scientific">Microthlaspi erraticum</name>
    <dbReference type="NCBI Taxonomy" id="1685480"/>
    <lineage>
        <taxon>Eukaryota</taxon>
        <taxon>Viridiplantae</taxon>
        <taxon>Streptophyta</taxon>
        <taxon>Embryophyta</taxon>
        <taxon>Tracheophyta</taxon>
        <taxon>Spermatophyta</taxon>
        <taxon>Magnoliopsida</taxon>
        <taxon>eudicotyledons</taxon>
        <taxon>Gunneridae</taxon>
        <taxon>Pentapetalae</taxon>
        <taxon>rosids</taxon>
        <taxon>malvids</taxon>
        <taxon>Brassicales</taxon>
        <taxon>Brassicaceae</taxon>
        <taxon>Coluteocarpeae</taxon>
        <taxon>Microthlaspi</taxon>
    </lineage>
</organism>
<dbReference type="PROSITE" id="PS50181">
    <property type="entry name" value="FBOX"/>
    <property type="match status" value="1"/>
</dbReference>
<dbReference type="InterPro" id="IPR055411">
    <property type="entry name" value="LRR_FXL15/At3g58940/PEG3-like"/>
</dbReference>
<sequence>MDDEDAAKRVRGNVDRLSELPDNLLCQILLNNPTKDVVKSSVLSQRWRNLWRHVPGLSLEPGDFPEYEAYVSFVDSFLGYNNSESRLQKFKIKDKSLDRKHDWDWDYSHGDDVARWIDAIVKRRVQHLHVGDSTGEVDKQAEIPSTVYNCESLVSLKLFSVSLANPKSVSFSCVKVMNLGNVRFVSDCAFEMLILGSPVLERLIVSRSPHDNVKVLRVCSQSLLSFTHMGHDVDFVEEELVVVVDAPRLEKLQLYDQGTDSFVVKNLGSLVKVGLCVVFNLSSEKRFDPDDVPKRSMIRSFLVGISSVRDMSISSDTLEMIYNYSRCERVPLLRNITTLSARFTDYRWEMLPVFLESCPNLKSLSLRFSKSPWEQPDSIEPVARPHGFLPSLEYVEIEQPMVDEVAEVELLSYFLEKSRILKKLTLFVFSSRENESSLVFLKKLLAIPRLSTSCQVVFSDPPSFW</sequence>
<reference evidence="2" key="1">
    <citation type="submission" date="2020-01" db="EMBL/GenBank/DDBJ databases">
        <authorList>
            <person name="Mishra B."/>
        </authorList>
    </citation>
    <scope>NUCLEOTIDE SEQUENCE [LARGE SCALE GENOMIC DNA]</scope>
</reference>
<dbReference type="Proteomes" id="UP000467841">
    <property type="component" value="Unassembled WGS sequence"/>
</dbReference>
<dbReference type="Gene3D" id="3.80.10.10">
    <property type="entry name" value="Ribonuclease Inhibitor"/>
    <property type="match status" value="1"/>
</dbReference>
<dbReference type="InterPro" id="IPR032675">
    <property type="entry name" value="LRR_dom_sf"/>
</dbReference>
<evidence type="ECO:0000259" key="1">
    <source>
        <dbReference type="PROSITE" id="PS50181"/>
    </source>
</evidence>